<organism evidence="3 4">
    <name type="scientific">Roseomonas haemaphysalidis</name>
    <dbReference type="NCBI Taxonomy" id="2768162"/>
    <lineage>
        <taxon>Bacteria</taxon>
        <taxon>Pseudomonadati</taxon>
        <taxon>Pseudomonadota</taxon>
        <taxon>Alphaproteobacteria</taxon>
        <taxon>Acetobacterales</taxon>
        <taxon>Roseomonadaceae</taxon>
        <taxon>Roseomonas</taxon>
    </lineage>
</organism>
<gene>
    <name evidence="3" type="ORF">IAI61_14165</name>
</gene>
<proteinExistence type="predicted"/>
<accession>A0ABS3KV21</accession>
<dbReference type="InterPro" id="IPR036188">
    <property type="entry name" value="FAD/NAD-bd_sf"/>
</dbReference>
<dbReference type="InterPro" id="IPR032710">
    <property type="entry name" value="NTF2-like_dom_sf"/>
</dbReference>
<dbReference type="EMBL" id="JACTNG010000007">
    <property type="protein sequence ID" value="MBO1080181.1"/>
    <property type="molecule type" value="Genomic_DNA"/>
</dbReference>
<feature type="region of interest" description="Disordered" evidence="2">
    <location>
        <begin position="319"/>
        <end position="338"/>
    </location>
</feature>
<dbReference type="PRINTS" id="PR00411">
    <property type="entry name" value="PNDRDTASEI"/>
</dbReference>
<evidence type="ECO:0000313" key="4">
    <source>
        <dbReference type="Proteomes" id="UP001518989"/>
    </source>
</evidence>
<keyword evidence="1" id="KW-0560">Oxidoreductase</keyword>
<evidence type="ECO:0000313" key="3">
    <source>
        <dbReference type="EMBL" id="MBO1080181.1"/>
    </source>
</evidence>
<dbReference type="RefSeq" id="WP_207418009.1">
    <property type="nucleotide sequence ID" value="NZ_CP061177.1"/>
</dbReference>
<dbReference type="SUPFAM" id="SSF51905">
    <property type="entry name" value="FAD/NAD(P)-binding domain"/>
    <property type="match status" value="1"/>
</dbReference>
<protein>
    <submittedName>
        <fullName evidence="3">NAD(P)/FAD-dependent oxidoreductase</fullName>
    </submittedName>
</protein>
<dbReference type="Gene3D" id="3.50.50.60">
    <property type="entry name" value="FAD/NAD(P)-binding domain"/>
    <property type="match status" value="2"/>
</dbReference>
<dbReference type="Pfam" id="PF13738">
    <property type="entry name" value="Pyr_redox_3"/>
    <property type="match status" value="1"/>
</dbReference>
<name>A0ABS3KV21_9PROT</name>
<dbReference type="PANTHER" id="PTHR43539">
    <property type="entry name" value="FLAVIN-BINDING MONOOXYGENASE-LIKE PROTEIN (AFU_ORTHOLOGUE AFUA_4G09220)"/>
    <property type="match status" value="1"/>
</dbReference>
<dbReference type="Proteomes" id="UP001518989">
    <property type="component" value="Unassembled WGS sequence"/>
</dbReference>
<reference evidence="3 4" key="1">
    <citation type="submission" date="2020-09" db="EMBL/GenBank/DDBJ databases">
        <title>Roseomonas.</title>
        <authorList>
            <person name="Zhu W."/>
        </authorList>
    </citation>
    <scope>NUCLEOTIDE SEQUENCE [LARGE SCALE GENOMIC DNA]</scope>
    <source>
        <strain evidence="3 4">573</strain>
    </source>
</reference>
<feature type="region of interest" description="Disordered" evidence="2">
    <location>
        <begin position="135"/>
        <end position="174"/>
    </location>
</feature>
<feature type="compositionally biased region" description="Basic and acidic residues" evidence="2">
    <location>
        <begin position="320"/>
        <end position="338"/>
    </location>
</feature>
<sequence>MSLAEAEAPAGATADTALLRGWVARFGAALAAGDADGAAALFGTECYWRDLVAFTWTLQTLEGRAGIRDMVARQAPLVRPGAMALDGAAKRGADGVVEGWITFETALLRGRGHVRLRDGLCWTLLTAGRELKGFEERQGRSRERGAPPPEQHDAPSWLERRQRQQARLGREEQPEVLIVGGGQGGLGLGARLKRLGVPTLIVDAHARSGDNWRSRYKSLCLHDPVWYDHMPYLPFPAHWPVFTPKDKLGDWLEMYATVMELDVWNSTRCTGASFDEAAGRWTVTVERAGETLTLRPRQLVLATGMAGLPQLPDFPGMRSFRGEQHHSSRHAGGGDHGGKRVVVVGSNNSAHDICADLLAHGAEVTMLQRSSTLVVRTDTMLKRGWGTLYSEEAVEAGIDTDTADLLAASVPYRLQPAMQRPVWEAIARDDAPFYDRLRAVGFLLDFGEDGSGLSQKYLRRGSGYYIDVGTSELIAEGRIRLAQGAVKAILPDGVQLQDGTVLPADVIVYATGYGSMNGWAEQLISKDVADRVGPCWGLGSGTARDPGPWQGELRNMWKPTAQPNLWFHGGNLAQSRHYSRYLALQLKARAEGLPTPVHDPASP</sequence>
<dbReference type="InterPro" id="IPR050982">
    <property type="entry name" value="Auxin_biosynth/cation_transpt"/>
</dbReference>
<dbReference type="SUPFAM" id="SSF54427">
    <property type="entry name" value="NTF2-like"/>
    <property type="match status" value="1"/>
</dbReference>
<evidence type="ECO:0000256" key="1">
    <source>
        <dbReference type="ARBA" id="ARBA00023002"/>
    </source>
</evidence>
<comment type="caution">
    <text evidence="3">The sequence shown here is derived from an EMBL/GenBank/DDBJ whole genome shotgun (WGS) entry which is preliminary data.</text>
</comment>
<keyword evidence="4" id="KW-1185">Reference proteome</keyword>
<dbReference type="Gene3D" id="3.10.450.50">
    <property type="match status" value="1"/>
</dbReference>
<feature type="compositionally biased region" description="Basic and acidic residues" evidence="2">
    <location>
        <begin position="135"/>
        <end position="173"/>
    </location>
</feature>
<dbReference type="PANTHER" id="PTHR43539:SF68">
    <property type="entry name" value="FLAVIN-BINDING MONOOXYGENASE-LIKE PROTEIN (AFU_ORTHOLOGUE AFUA_4G09220)"/>
    <property type="match status" value="1"/>
</dbReference>
<evidence type="ECO:0000256" key="2">
    <source>
        <dbReference type="SAM" id="MobiDB-lite"/>
    </source>
</evidence>